<proteinExistence type="inferred from homology"/>
<name>A0A6P4FD35_DRORH</name>
<evidence type="ECO:0000256" key="1">
    <source>
        <dbReference type="ARBA" id="ARBA00029457"/>
    </source>
</evidence>
<evidence type="ECO:0000313" key="4">
    <source>
        <dbReference type="Proteomes" id="UP001652680"/>
    </source>
</evidence>
<reference evidence="4" key="1">
    <citation type="journal article" date="2021" name="Elife">
        <title>Highly contiguous assemblies of 101 drosophilid genomes.</title>
        <authorList>
            <person name="Kim B.Y."/>
            <person name="Wang J.R."/>
            <person name="Miller D.E."/>
            <person name="Barmina O."/>
            <person name="Delaney E."/>
            <person name="Thompson A."/>
            <person name="Comeault A.A."/>
            <person name="Peede D."/>
            <person name="D'Agostino E.R."/>
            <person name="Pelaez J."/>
            <person name="Aguilar J.M."/>
            <person name="Haji D."/>
            <person name="Matsunaga T."/>
            <person name="Armstrong E.E."/>
            <person name="Zych M."/>
            <person name="Ogawa Y."/>
            <person name="Stamenkovic-Radak M."/>
            <person name="Jelic M."/>
            <person name="Veselinovic M.S."/>
            <person name="Tanaskovic M."/>
            <person name="Eric P."/>
            <person name="Gao J.J."/>
            <person name="Katoh T.K."/>
            <person name="Toda M.J."/>
            <person name="Watabe H."/>
            <person name="Watada M."/>
            <person name="Davis J.S."/>
            <person name="Moyle L.C."/>
            <person name="Manoli G."/>
            <person name="Bertolini E."/>
            <person name="Kostal V."/>
            <person name="Hawley R.S."/>
            <person name="Takahashi A."/>
            <person name="Jones C.D."/>
            <person name="Price D.K."/>
            <person name="Whiteman N."/>
            <person name="Kopp A."/>
            <person name="Matute D.R."/>
            <person name="Petrov D.A."/>
        </authorList>
    </citation>
    <scope>NUCLEOTIDE SEQUENCE [LARGE SCALE GENOMIC DNA]</scope>
</reference>
<keyword evidence="2" id="KW-0812">Transmembrane</keyword>
<dbReference type="Proteomes" id="UP001652680">
    <property type="component" value="Unassembled WGS sequence"/>
</dbReference>
<keyword evidence="2" id="KW-1133">Transmembrane helix</keyword>
<protein>
    <submittedName>
        <fullName evidence="5">Protein C19orf12 homolog</fullName>
    </submittedName>
</protein>
<dbReference type="PANTHER" id="PTHR31493:SF1">
    <property type="entry name" value="PROTEIN C19ORF12"/>
    <property type="match status" value="1"/>
</dbReference>
<evidence type="ECO:0000313" key="3">
    <source>
        <dbReference type="EnsemblMetazoa" id="XP_016987079.1"/>
    </source>
</evidence>
<reference evidence="3" key="3">
    <citation type="submission" date="2025-05" db="UniProtKB">
        <authorList>
            <consortium name="EnsemblMetazoa"/>
        </authorList>
    </citation>
    <scope>IDENTIFICATION</scope>
</reference>
<dbReference type="PANTHER" id="PTHR31493">
    <property type="entry name" value="NAZO FAMILY MEMBER"/>
    <property type="match status" value="1"/>
</dbReference>
<keyword evidence="2" id="KW-0472">Membrane</keyword>
<evidence type="ECO:0000256" key="2">
    <source>
        <dbReference type="SAM" id="Phobius"/>
    </source>
</evidence>
<accession>A0A6P4FD35</accession>
<dbReference type="Pfam" id="PF20721">
    <property type="entry name" value="C19orf12"/>
    <property type="match status" value="1"/>
</dbReference>
<feature type="transmembrane region" description="Helical" evidence="2">
    <location>
        <begin position="51"/>
        <end position="68"/>
    </location>
</feature>
<organism evidence="5">
    <name type="scientific">Drosophila rhopaloa</name>
    <name type="common">Fruit fly</name>
    <dbReference type="NCBI Taxonomy" id="1041015"/>
    <lineage>
        <taxon>Eukaryota</taxon>
        <taxon>Metazoa</taxon>
        <taxon>Ecdysozoa</taxon>
        <taxon>Arthropoda</taxon>
        <taxon>Hexapoda</taxon>
        <taxon>Insecta</taxon>
        <taxon>Pterygota</taxon>
        <taxon>Neoptera</taxon>
        <taxon>Endopterygota</taxon>
        <taxon>Diptera</taxon>
        <taxon>Brachycera</taxon>
        <taxon>Muscomorpha</taxon>
        <taxon>Ephydroidea</taxon>
        <taxon>Drosophilidae</taxon>
        <taxon>Drosophila</taxon>
        <taxon>Sophophora</taxon>
    </lineage>
</organism>
<dbReference type="GeneID" id="108050095"/>
<sequence length="159" mass="17222">MKDDMVLGLLCTLADNDGMRVTFKKTFIRALGSVFVSGAALVIGGKLMGPFGLVVGGAVGGLAVYVLSKGQGRFKLASEVIRSDLSNKQLRALKNHVMKDLPSEKDQEVVAIILMNDHAQFLALEALKKYFTNSLGSIILNNNCVMPKMYIKIAGEEIF</sequence>
<dbReference type="AlphaFoldDB" id="A0A6P4FD35"/>
<gene>
    <name evidence="5" type="primary">LOC108050095</name>
    <name evidence="3" type="synonym">108050095</name>
</gene>
<evidence type="ECO:0000313" key="5">
    <source>
        <dbReference type="RefSeq" id="XP_016987079.1"/>
    </source>
</evidence>
<keyword evidence="4" id="KW-1185">Reference proteome</keyword>
<dbReference type="EnsemblMetazoa" id="XM_017131590.2">
    <property type="protein sequence ID" value="XP_016987079.1"/>
    <property type="gene ID" value="LOC108050095"/>
</dbReference>
<dbReference type="RefSeq" id="XP_016987079.1">
    <property type="nucleotide sequence ID" value="XM_017131590.1"/>
</dbReference>
<comment type="similarity">
    <text evidence="1">Belongs to the C19orf12 family.</text>
</comment>
<feature type="transmembrane region" description="Helical" evidence="2">
    <location>
        <begin position="27"/>
        <end position="45"/>
    </location>
</feature>
<dbReference type="InterPro" id="IPR033369">
    <property type="entry name" value="C19orf12"/>
</dbReference>
<reference evidence="5" key="2">
    <citation type="submission" date="2025-04" db="UniProtKB">
        <authorList>
            <consortium name="RefSeq"/>
        </authorList>
    </citation>
    <scope>IDENTIFICATION</scope>
</reference>